<accession>A0A564UTI0</accession>
<protein>
    <submittedName>
        <fullName evidence="3">Methicillin resistance mecR1 protein</fullName>
    </submittedName>
</protein>
<sequence length="407" mass="47266">MNIFQMSFLGSILISIMLLFHKYLIKYIPKRKVIVLWYVILVRLLVPYRGIQCYRSSIRTTALYKGVTKVIGNSSFAKNYSCNNINFFQIVWLVGSSCLFLFFLFLYVKGLSRYRYAKVISNEVVDRWLEKHESKRKISIKKSKNIEVPLTYGVLRPVILLPEEVYTSEELCYILEHEYGHIKYGDIITKLFVVLATILHWFNPLIWVMFCVVNHDLELACDETVLNRLGYNERKNYAYSLVSMTEKVSNQFMLVNNFGDNNLEERIVEIMKYKKRKNNKFIFYVVIAIFVSLFMVSSSVVFANSSFGTSSNMIIPSEEEIKEKGFPKNSFGETYGPEIRDLDYEPDLMLAQNEEGVKGYIRKKEINGNNVNTIEAALNANKLNQQEINMYLQDGKTIVGIFKLSGD</sequence>
<organism evidence="3 4">
    <name type="scientific">Dorea formicigenerans</name>
    <dbReference type="NCBI Taxonomy" id="39486"/>
    <lineage>
        <taxon>Bacteria</taxon>
        <taxon>Bacillati</taxon>
        <taxon>Bacillota</taxon>
        <taxon>Clostridia</taxon>
        <taxon>Lachnospirales</taxon>
        <taxon>Lachnospiraceae</taxon>
        <taxon>Dorea</taxon>
    </lineage>
</organism>
<gene>
    <name evidence="3" type="primary">mecR1</name>
    <name evidence="3" type="ORF">DFSSTS7063_03135</name>
</gene>
<reference evidence="3 4" key="1">
    <citation type="submission" date="2019-07" db="EMBL/GenBank/DDBJ databases">
        <authorList>
            <person name="Hibberd C M."/>
            <person name="Gehrig L. J."/>
            <person name="Chang H.-W."/>
            <person name="Venkatesh S."/>
        </authorList>
    </citation>
    <scope>NUCLEOTIDE SEQUENCE [LARGE SCALE GENOMIC DNA]</scope>
    <source>
        <strain evidence="3">Dorea_formicigenerans_SSTS_Bg7063</strain>
    </source>
</reference>
<proteinExistence type="predicted"/>
<dbReference type="InterPro" id="IPR052173">
    <property type="entry name" value="Beta-lactam_resp_regulator"/>
</dbReference>
<feature type="domain" description="Peptidase M56" evidence="2">
    <location>
        <begin position="3"/>
        <end position="268"/>
    </location>
</feature>
<name>A0A564UTI0_9FIRM</name>
<dbReference type="EMBL" id="CABHNI010000061">
    <property type="protein sequence ID" value="VUX22867.1"/>
    <property type="molecule type" value="Genomic_DNA"/>
</dbReference>
<feature type="transmembrane region" description="Helical" evidence="1">
    <location>
        <begin position="87"/>
        <end position="108"/>
    </location>
</feature>
<evidence type="ECO:0000256" key="1">
    <source>
        <dbReference type="SAM" id="Phobius"/>
    </source>
</evidence>
<feature type="transmembrane region" description="Helical" evidence="1">
    <location>
        <begin position="33"/>
        <end position="51"/>
    </location>
</feature>
<dbReference type="PANTHER" id="PTHR34978:SF3">
    <property type="entry name" value="SLR0241 PROTEIN"/>
    <property type="match status" value="1"/>
</dbReference>
<evidence type="ECO:0000313" key="4">
    <source>
        <dbReference type="Proteomes" id="UP000358366"/>
    </source>
</evidence>
<dbReference type="Pfam" id="PF05569">
    <property type="entry name" value="Peptidase_M56"/>
    <property type="match status" value="1"/>
</dbReference>
<feature type="transmembrane region" description="Helical" evidence="1">
    <location>
        <begin position="281"/>
        <end position="303"/>
    </location>
</feature>
<evidence type="ECO:0000259" key="2">
    <source>
        <dbReference type="Pfam" id="PF05569"/>
    </source>
</evidence>
<dbReference type="InterPro" id="IPR008756">
    <property type="entry name" value="Peptidase_M56"/>
</dbReference>
<dbReference type="PANTHER" id="PTHR34978">
    <property type="entry name" value="POSSIBLE SENSOR-TRANSDUCER PROTEIN BLAR"/>
    <property type="match status" value="1"/>
</dbReference>
<dbReference type="AlphaFoldDB" id="A0A564UTI0"/>
<evidence type="ECO:0000313" key="3">
    <source>
        <dbReference type="EMBL" id="VUX22867.1"/>
    </source>
</evidence>
<dbReference type="Proteomes" id="UP000358366">
    <property type="component" value="Unassembled WGS sequence"/>
</dbReference>
<dbReference type="RefSeq" id="WP_105308908.1">
    <property type="nucleotide sequence ID" value="NZ_CABHNI010000061.1"/>
</dbReference>
<keyword evidence="1" id="KW-1133">Transmembrane helix</keyword>
<keyword evidence="1" id="KW-0472">Membrane</keyword>
<keyword evidence="1" id="KW-0812">Transmembrane</keyword>
<dbReference type="CDD" id="cd07341">
    <property type="entry name" value="M56_BlaR1_MecR1_like"/>
    <property type="match status" value="1"/>
</dbReference>
<feature type="transmembrane region" description="Helical" evidence="1">
    <location>
        <begin position="6"/>
        <end position="24"/>
    </location>
</feature>